<dbReference type="InterPro" id="IPR051694">
    <property type="entry name" value="Immunoregulatory_rcpt-like"/>
</dbReference>
<dbReference type="GO" id="GO:0016020">
    <property type="term" value="C:membrane"/>
    <property type="evidence" value="ECO:0007669"/>
    <property type="project" value="UniProtKB-SubCell"/>
</dbReference>
<dbReference type="GO" id="GO:0071944">
    <property type="term" value="C:cell periphery"/>
    <property type="evidence" value="ECO:0007669"/>
    <property type="project" value="UniProtKB-ARBA"/>
</dbReference>
<feature type="compositionally biased region" description="Basic and acidic residues" evidence="5">
    <location>
        <begin position="225"/>
        <end position="244"/>
    </location>
</feature>
<reference evidence="7" key="1">
    <citation type="submission" date="2021-01" db="EMBL/GenBank/DDBJ databases">
        <title>Metabolic potential, ecology and presence of endohyphal bacteria is reflected in genomic diversity of Mucoromycotina.</title>
        <authorList>
            <person name="Muszewska A."/>
            <person name="Okrasinska A."/>
            <person name="Steczkiewicz K."/>
            <person name="Drgas O."/>
            <person name="Orlowska M."/>
            <person name="Perlinska-Lenart U."/>
            <person name="Aleksandrzak-Piekarczyk T."/>
            <person name="Szatraj K."/>
            <person name="Zielenkiewicz U."/>
            <person name="Pilsyk S."/>
            <person name="Malc E."/>
            <person name="Mieczkowski P."/>
            <person name="Kruszewska J.S."/>
            <person name="Biernat P."/>
            <person name="Pawlowska J."/>
        </authorList>
    </citation>
    <scope>NUCLEOTIDE SEQUENCE</scope>
    <source>
        <strain evidence="7">WA0000018081</strain>
    </source>
</reference>
<name>A0A8H7T0Q1_9FUNG</name>
<protein>
    <submittedName>
        <fullName evidence="7">Uncharacterized protein</fullName>
    </submittedName>
</protein>
<evidence type="ECO:0000256" key="3">
    <source>
        <dbReference type="ARBA" id="ARBA00022989"/>
    </source>
</evidence>
<feature type="region of interest" description="Disordered" evidence="5">
    <location>
        <begin position="68"/>
        <end position="89"/>
    </location>
</feature>
<keyword evidence="4 6" id="KW-0472">Membrane</keyword>
<dbReference type="Proteomes" id="UP000613177">
    <property type="component" value="Unassembled WGS sequence"/>
</dbReference>
<dbReference type="OrthoDB" id="2289488at2759"/>
<evidence type="ECO:0000256" key="1">
    <source>
        <dbReference type="ARBA" id="ARBA00004167"/>
    </source>
</evidence>
<gene>
    <name evidence="7" type="ORF">INT48_009690</name>
</gene>
<keyword evidence="2 6" id="KW-0812">Transmembrane</keyword>
<keyword evidence="3 6" id="KW-1133">Transmembrane helix</keyword>
<evidence type="ECO:0000256" key="2">
    <source>
        <dbReference type="ARBA" id="ARBA00022692"/>
    </source>
</evidence>
<feature type="transmembrane region" description="Helical" evidence="6">
    <location>
        <begin position="92"/>
        <end position="115"/>
    </location>
</feature>
<evidence type="ECO:0000256" key="5">
    <source>
        <dbReference type="SAM" id="MobiDB-lite"/>
    </source>
</evidence>
<proteinExistence type="predicted"/>
<feature type="compositionally biased region" description="Low complexity" evidence="5">
    <location>
        <begin position="191"/>
        <end position="210"/>
    </location>
</feature>
<organism evidence="7 8">
    <name type="scientific">Thamnidium elegans</name>
    <dbReference type="NCBI Taxonomy" id="101142"/>
    <lineage>
        <taxon>Eukaryota</taxon>
        <taxon>Fungi</taxon>
        <taxon>Fungi incertae sedis</taxon>
        <taxon>Mucoromycota</taxon>
        <taxon>Mucoromycotina</taxon>
        <taxon>Mucoromycetes</taxon>
        <taxon>Mucorales</taxon>
        <taxon>Mucorineae</taxon>
        <taxon>Mucoraceae</taxon>
        <taxon>Thamnidium</taxon>
    </lineage>
</organism>
<sequence length="244" mass="26389">MFFAKPIPLFKDVTPNDNAINHIKRQVQQQPTSVVHVTITAAGTVVYTHTATSYSFIPSYSTITPTASSTYNETNPGTPDSNQSSSSSSPNLGAIIGGAVGGVAFIALIGLAFLFMRRSKKKRTSLPPPGGYIDDTDSYYQRGADMTSSVPAPRHLVAPLSNGGNESKYFQHDGGYYDDMISSPPGNYATNPTYYSTTNSTTSDSSPPTTVDGHTSFRRISNLNPERHVPHLKDRIEEPPHSKD</sequence>
<evidence type="ECO:0000256" key="4">
    <source>
        <dbReference type="ARBA" id="ARBA00023136"/>
    </source>
</evidence>
<dbReference type="AlphaFoldDB" id="A0A8H7T0Q1"/>
<dbReference type="PANTHER" id="PTHR15549">
    <property type="entry name" value="PAIRED IMMUNOGLOBULIN-LIKE TYPE 2 RECEPTOR"/>
    <property type="match status" value="1"/>
</dbReference>
<comment type="subcellular location">
    <subcellularLocation>
        <location evidence="1">Membrane</location>
        <topology evidence="1">Single-pass membrane protein</topology>
    </subcellularLocation>
</comment>
<keyword evidence="8" id="KW-1185">Reference proteome</keyword>
<evidence type="ECO:0000256" key="6">
    <source>
        <dbReference type="SAM" id="Phobius"/>
    </source>
</evidence>
<accession>A0A8H7T0Q1</accession>
<feature type="region of interest" description="Disordered" evidence="5">
    <location>
        <begin position="191"/>
        <end position="244"/>
    </location>
</feature>
<dbReference type="EMBL" id="JAEPRE010000003">
    <property type="protein sequence ID" value="KAG2237751.1"/>
    <property type="molecule type" value="Genomic_DNA"/>
</dbReference>
<evidence type="ECO:0000313" key="7">
    <source>
        <dbReference type="EMBL" id="KAG2237751.1"/>
    </source>
</evidence>
<dbReference type="PANTHER" id="PTHR15549:SF26">
    <property type="entry name" value="AXIAL BUDDING PATTERN PROTEIN 2-RELATED"/>
    <property type="match status" value="1"/>
</dbReference>
<evidence type="ECO:0000313" key="8">
    <source>
        <dbReference type="Proteomes" id="UP000613177"/>
    </source>
</evidence>
<feature type="compositionally biased region" description="Polar residues" evidence="5">
    <location>
        <begin position="68"/>
        <end position="83"/>
    </location>
</feature>
<comment type="caution">
    <text evidence="7">The sequence shown here is derived from an EMBL/GenBank/DDBJ whole genome shotgun (WGS) entry which is preliminary data.</text>
</comment>